<dbReference type="AlphaFoldDB" id="A0A317SFR2"/>
<feature type="compositionally biased region" description="Polar residues" evidence="1">
    <location>
        <begin position="138"/>
        <end position="152"/>
    </location>
</feature>
<evidence type="ECO:0000313" key="3">
    <source>
        <dbReference type="EMBL" id="PWW73379.1"/>
    </source>
</evidence>
<feature type="compositionally biased region" description="Polar residues" evidence="1">
    <location>
        <begin position="255"/>
        <end position="271"/>
    </location>
</feature>
<feature type="region of interest" description="Disordered" evidence="1">
    <location>
        <begin position="195"/>
        <end position="298"/>
    </location>
</feature>
<evidence type="ECO:0000313" key="4">
    <source>
        <dbReference type="Proteomes" id="UP000246991"/>
    </source>
</evidence>
<dbReference type="STRING" id="42249.A0A317SFR2"/>
<dbReference type="InterPro" id="IPR028012">
    <property type="entry name" value="Rua1_C"/>
</dbReference>
<accession>A0A317SFR2</accession>
<feature type="compositionally biased region" description="Low complexity" evidence="1">
    <location>
        <begin position="196"/>
        <end position="213"/>
    </location>
</feature>
<reference evidence="3 4" key="1">
    <citation type="submission" date="2018-03" db="EMBL/GenBank/DDBJ databases">
        <title>Genomes of Pezizomycetes fungi and the evolution of truffles.</title>
        <authorList>
            <person name="Murat C."/>
            <person name="Payen T."/>
            <person name="Noel B."/>
            <person name="Kuo A."/>
            <person name="Martin F.M."/>
        </authorList>
    </citation>
    <scope>NUCLEOTIDE SEQUENCE [LARGE SCALE GENOMIC DNA]</scope>
    <source>
        <strain evidence="3">091103-1</strain>
    </source>
</reference>
<dbReference type="Pfam" id="PF14616">
    <property type="entry name" value="Rua1_C"/>
    <property type="match status" value="1"/>
</dbReference>
<comment type="caution">
    <text evidence="3">The sequence shown here is derived from an EMBL/GenBank/DDBJ whole genome shotgun (WGS) entry which is preliminary data.</text>
</comment>
<keyword evidence="4" id="KW-1185">Reference proteome</keyword>
<name>A0A317SFR2_9PEZI</name>
<organism evidence="3 4">
    <name type="scientific">Tuber magnatum</name>
    <name type="common">white Piedmont truffle</name>
    <dbReference type="NCBI Taxonomy" id="42249"/>
    <lineage>
        <taxon>Eukaryota</taxon>
        <taxon>Fungi</taxon>
        <taxon>Dikarya</taxon>
        <taxon>Ascomycota</taxon>
        <taxon>Pezizomycotina</taxon>
        <taxon>Pezizomycetes</taxon>
        <taxon>Pezizales</taxon>
        <taxon>Tuberaceae</taxon>
        <taxon>Tuber</taxon>
    </lineage>
</organism>
<dbReference type="PANTHER" id="PTHR28125:SF3">
    <property type="entry name" value="TRANSCRIPTION REGULATOR RUA1 C-TERMINAL DOMAIN-CONTAINING PROTEIN"/>
    <property type="match status" value="1"/>
</dbReference>
<feature type="domain" description="Transcription regulator Rua1 C-terminal" evidence="2">
    <location>
        <begin position="399"/>
        <end position="499"/>
    </location>
</feature>
<protein>
    <recommendedName>
        <fullName evidence="2">Transcription regulator Rua1 C-terminal domain-containing protein</fullName>
    </recommendedName>
</protein>
<feature type="compositionally biased region" description="Low complexity" evidence="1">
    <location>
        <begin position="120"/>
        <end position="130"/>
    </location>
</feature>
<dbReference type="Proteomes" id="UP000246991">
    <property type="component" value="Unassembled WGS sequence"/>
</dbReference>
<dbReference type="EMBL" id="PYWC01000080">
    <property type="protein sequence ID" value="PWW73379.1"/>
    <property type="molecule type" value="Genomic_DNA"/>
</dbReference>
<evidence type="ECO:0000256" key="1">
    <source>
        <dbReference type="SAM" id="MobiDB-lite"/>
    </source>
</evidence>
<evidence type="ECO:0000259" key="2">
    <source>
        <dbReference type="Pfam" id="PF14616"/>
    </source>
</evidence>
<dbReference type="OrthoDB" id="5595379at2759"/>
<sequence>MADAFPRTFTPTMGSPLPESFALWPPTPHANGIRPATVHETSFSYPLPGDCPTATTTSWDSNCLSIGLPSENHDMETNGADMSQQYEDSSLDNSDWNRPRGGEYSSVLRNLDNDVDRLGSSYGSSSNSTSLLDPHYPYSTQPRESDGLSLNTNFPRRLSDAASLSSADALVSASDMPYDDYSSYDGSAITDYTHRTPLTMSSTTTPLSPVMSPRQTNRMSAGSGSRGRASPSPSRTLNVRSAPYPAGGRDAANKRWSTGSFIPGSQASSPYTGHVDPHLQSQFHSHHSSPTCSSAHPAPQQLLLSHNHGFPRANGLLPSSYMDTSSSPHDCHPQMPNHILVKMLQSNAAEHYRSHYADLTEPPDLYASLNEEQIPPPPEDMDPEDPDLKPHEQELRFEGDLYTPRWVRGHGNKREGWCGICKPGRWLVLKNSAFWYDKSFTHGISAATGQRFLEPESVRRMEGNPDVWEGLCHSCKEWVALVSNKKKGTTWFRHAYKCHTHAKIKDAPKRRRESSQGKAAAAAAAAKAKVDAIKMNGMHHESMG</sequence>
<dbReference type="PANTHER" id="PTHR28125">
    <property type="entry name" value="MEIOTIC EXPRESSION UP-REGULATED PROTEIN 26"/>
    <property type="match status" value="1"/>
</dbReference>
<gene>
    <name evidence="3" type="ORF">C7212DRAFT_347531</name>
</gene>
<feature type="compositionally biased region" description="Low complexity" evidence="1">
    <location>
        <begin position="220"/>
        <end position="235"/>
    </location>
</feature>
<feature type="region of interest" description="Disordered" evidence="1">
    <location>
        <begin position="118"/>
        <end position="152"/>
    </location>
</feature>
<proteinExistence type="predicted"/>